<accession>A0AAD8VMY2</accession>
<comment type="caution">
    <text evidence="4">The sequence shown here is derived from an EMBL/GenBank/DDBJ whole genome shotgun (WGS) entry which is preliminary data.</text>
</comment>
<gene>
    <name evidence="4" type="ORF">QYE76_034884</name>
</gene>
<evidence type="ECO:0000256" key="3">
    <source>
        <dbReference type="PROSITE-ProRule" id="PRU00708"/>
    </source>
</evidence>
<dbReference type="PANTHER" id="PTHR47926">
    <property type="entry name" value="PENTATRICOPEPTIDE REPEAT-CONTAINING PROTEIN"/>
    <property type="match status" value="1"/>
</dbReference>
<keyword evidence="1" id="KW-0677">Repeat</keyword>
<protein>
    <recommendedName>
        <fullName evidence="6">Pentatricopeptide repeat-containing protein</fullName>
    </recommendedName>
</protein>
<dbReference type="FunFam" id="1.25.40.10:FF:000989">
    <property type="entry name" value="Pentatricopeptide repeat-containing protein At1g31430"/>
    <property type="match status" value="1"/>
</dbReference>
<dbReference type="SUPFAM" id="SSF48452">
    <property type="entry name" value="TPR-like"/>
    <property type="match status" value="1"/>
</dbReference>
<organism evidence="4 5">
    <name type="scientific">Lolium multiflorum</name>
    <name type="common">Italian ryegrass</name>
    <name type="synonym">Lolium perenne subsp. multiflorum</name>
    <dbReference type="NCBI Taxonomy" id="4521"/>
    <lineage>
        <taxon>Eukaryota</taxon>
        <taxon>Viridiplantae</taxon>
        <taxon>Streptophyta</taxon>
        <taxon>Embryophyta</taxon>
        <taxon>Tracheophyta</taxon>
        <taxon>Spermatophyta</taxon>
        <taxon>Magnoliopsida</taxon>
        <taxon>Liliopsida</taxon>
        <taxon>Poales</taxon>
        <taxon>Poaceae</taxon>
        <taxon>BOP clade</taxon>
        <taxon>Pooideae</taxon>
        <taxon>Poodae</taxon>
        <taxon>Poeae</taxon>
        <taxon>Poeae Chloroplast Group 2 (Poeae type)</taxon>
        <taxon>Loliodinae</taxon>
        <taxon>Loliinae</taxon>
        <taxon>Lolium</taxon>
    </lineage>
</organism>
<dbReference type="InterPro" id="IPR002885">
    <property type="entry name" value="PPR_rpt"/>
</dbReference>
<dbReference type="PANTHER" id="PTHR47926:SF489">
    <property type="entry name" value="PENTATRICOPEPTIDE REPEAT-CONTAINING PROTEIN"/>
    <property type="match status" value="1"/>
</dbReference>
<keyword evidence="2" id="KW-0809">Transit peptide</keyword>
<dbReference type="FunFam" id="1.25.40.10:FF:000427">
    <property type="entry name" value="Pentatricopeptide repeat-containing protein chloroplastic"/>
    <property type="match status" value="1"/>
</dbReference>
<dbReference type="Gene3D" id="1.25.40.10">
    <property type="entry name" value="Tetratricopeptide repeat domain"/>
    <property type="match status" value="4"/>
</dbReference>
<dbReference type="Proteomes" id="UP001231189">
    <property type="component" value="Unassembled WGS sequence"/>
</dbReference>
<feature type="repeat" description="PPR" evidence="3">
    <location>
        <begin position="344"/>
        <end position="378"/>
    </location>
</feature>
<dbReference type="GO" id="GO:0003723">
    <property type="term" value="F:RNA binding"/>
    <property type="evidence" value="ECO:0007669"/>
    <property type="project" value="InterPro"/>
</dbReference>
<evidence type="ECO:0000256" key="2">
    <source>
        <dbReference type="ARBA" id="ARBA00022946"/>
    </source>
</evidence>
<proteinExistence type="predicted"/>
<feature type="repeat" description="PPR" evidence="3">
    <location>
        <begin position="243"/>
        <end position="277"/>
    </location>
</feature>
<dbReference type="InterPro" id="IPR046848">
    <property type="entry name" value="E_motif"/>
</dbReference>
<feature type="repeat" description="PPR" evidence="3">
    <location>
        <begin position="313"/>
        <end position="343"/>
    </location>
</feature>
<name>A0AAD8VMY2_LOLMU</name>
<feature type="repeat" description="PPR" evidence="3">
    <location>
        <begin position="181"/>
        <end position="215"/>
    </location>
</feature>
<evidence type="ECO:0008006" key="6">
    <source>
        <dbReference type="Google" id="ProtNLM"/>
    </source>
</evidence>
<dbReference type="FunFam" id="1.25.40.10:FF:001221">
    <property type="entry name" value="Pentatricopeptide repeat-containing protein, mitochondrial"/>
    <property type="match status" value="1"/>
</dbReference>
<feature type="repeat" description="PPR" evidence="3">
    <location>
        <begin position="112"/>
        <end position="146"/>
    </location>
</feature>
<dbReference type="InterPro" id="IPR046960">
    <property type="entry name" value="PPR_At4g14850-like_plant"/>
</dbReference>
<dbReference type="AlphaFoldDB" id="A0AAD8VMY2"/>
<dbReference type="EMBL" id="JAUUTY010000007">
    <property type="protein sequence ID" value="KAK1611211.1"/>
    <property type="molecule type" value="Genomic_DNA"/>
</dbReference>
<keyword evidence="5" id="KW-1185">Reference proteome</keyword>
<reference evidence="4" key="1">
    <citation type="submission" date="2023-07" db="EMBL/GenBank/DDBJ databases">
        <title>A chromosome-level genome assembly of Lolium multiflorum.</title>
        <authorList>
            <person name="Chen Y."/>
            <person name="Copetti D."/>
            <person name="Kolliker R."/>
            <person name="Studer B."/>
        </authorList>
    </citation>
    <scope>NUCLEOTIDE SEQUENCE</scope>
    <source>
        <strain evidence="4">02402/16</strain>
        <tissue evidence="4">Leaf</tissue>
    </source>
</reference>
<dbReference type="NCBIfam" id="TIGR00756">
    <property type="entry name" value="PPR"/>
    <property type="match status" value="6"/>
</dbReference>
<dbReference type="Pfam" id="PF20431">
    <property type="entry name" value="E_motif"/>
    <property type="match status" value="1"/>
</dbReference>
<sequence length="528" mass="58965">MAAAAYHHGMPLRECNLLIRTLAQRGSFDRVMAVYHDLRGRGLAADSFTYPFVLRAVGALKLPAEGRKAHAVSLKTGFRWDAYTASSLMDMYTTLGRADVTRKLFDEMPQRPLAVWNMMIRCYVRCGRYAAAISLAEEFERSGLTPDKVTLVTALTACSRAGELSLGRRIHAYRDGVIGFSLPVANALLDMYVKNGCLEEAVNLFEQMPSRNIISWTILVSGYALAGQLDKARVLFYQCPEKDLIMWTAMINACVQHGCFEEALSLFRDMQMQRVEPDRFTVVTLLTCCANLGALDQGEWIHQLAEARKMKIDAVLGTALIDMYAKCGHVEKSVEVFERMQGRDPTAWTAIICGLATNGQAGRALELFEDMERSKARPDSVTFIGVLSACCHGGLVDEGRKQFRSMKEIYRIQPRVEHYSCLVNLLGRAGLLDEAEKLIRDIPIDKDAMPLFGALLTACKAQGNVEMSERLTKRIGEQGYRIPDVNLLMSNVYATASRWEDVVRVRREMAHPTVKKTAGCSLIEVKGY</sequence>
<evidence type="ECO:0000256" key="1">
    <source>
        <dbReference type="ARBA" id="ARBA00022737"/>
    </source>
</evidence>
<dbReference type="GO" id="GO:0009451">
    <property type="term" value="P:RNA modification"/>
    <property type="evidence" value="ECO:0007669"/>
    <property type="project" value="InterPro"/>
</dbReference>
<dbReference type="InterPro" id="IPR011990">
    <property type="entry name" value="TPR-like_helical_dom_sf"/>
</dbReference>
<evidence type="ECO:0000313" key="4">
    <source>
        <dbReference type="EMBL" id="KAK1611211.1"/>
    </source>
</evidence>
<dbReference type="PROSITE" id="PS51375">
    <property type="entry name" value="PPR"/>
    <property type="match status" value="5"/>
</dbReference>
<evidence type="ECO:0000313" key="5">
    <source>
        <dbReference type="Proteomes" id="UP001231189"/>
    </source>
</evidence>
<dbReference type="Pfam" id="PF13041">
    <property type="entry name" value="PPR_2"/>
    <property type="match status" value="3"/>
</dbReference>
<dbReference type="Pfam" id="PF01535">
    <property type="entry name" value="PPR"/>
    <property type="match status" value="5"/>
</dbReference>